<dbReference type="EMBL" id="BGZK01000126">
    <property type="protein sequence ID" value="GBP21247.1"/>
    <property type="molecule type" value="Genomic_DNA"/>
</dbReference>
<sequence length="169" mass="18142">MLITEYIRKYFIAPPVDICGCTGCENEYPLSQSAASFGIDRAYPRRAAADPSAPARGSAEVNQNASGGLLYAPREPRFGRPVTDKVDAIWEKVEQDRNISSYDIGRVTAARVGPKSAATCGRAAARARREPLLSEGYALNYGASLIPGSWRVGGRPRSARAAAIKTIPL</sequence>
<dbReference type="OrthoDB" id="616263at2759"/>
<organism evidence="1 2">
    <name type="scientific">Eumeta variegata</name>
    <name type="common">Bagworm moth</name>
    <name type="synonym">Eumeta japonica</name>
    <dbReference type="NCBI Taxonomy" id="151549"/>
    <lineage>
        <taxon>Eukaryota</taxon>
        <taxon>Metazoa</taxon>
        <taxon>Ecdysozoa</taxon>
        <taxon>Arthropoda</taxon>
        <taxon>Hexapoda</taxon>
        <taxon>Insecta</taxon>
        <taxon>Pterygota</taxon>
        <taxon>Neoptera</taxon>
        <taxon>Endopterygota</taxon>
        <taxon>Lepidoptera</taxon>
        <taxon>Glossata</taxon>
        <taxon>Ditrysia</taxon>
        <taxon>Tineoidea</taxon>
        <taxon>Psychidae</taxon>
        <taxon>Oiketicinae</taxon>
        <taxon>Eumeta</taxon>
    </lineage>
</organism>
<keyword evidence="2" id="KW-1185">Reference proteome</keyword>
<name>A0A4C1U553_EUMVA</name>
<gene>
    <name evidence="1" type="ORF">EVAR_84374_1</name>
</gene>
<accession>A0A4C1U553</accession>
<evidence type="ECO:0000313" key="2">
    <source>
        <dbReference type="Proteomes" id="UP000299102"/>
    </source>
</evidence>
<dbReference type="AlphaFoldDB" id="A0A4C1U553"/>
<proteinExistence type="predicted"/>
<dbReference type="Proteomes" id="UP000299102">
    <property type="component" value="Unassembled WGS sequence"/>
</dbReference>
<protein>
    <submittedName>
        <fullName evidence="1">Uncharacterized protein</fullName>
    </submittedName>
</protein>
<comment type="caution">
    <text evidence="1">The sequence shown here is derived from an EMBL/GenBank/DDBJ whole genome shotgun (WGS) entry which is preliminary data.</text>
</comment>
<evidence type="ECO:0000313" key="1">
    <source>
        <dbReference type="EMBL" id="GBP21247.1"/>
    </source>
</evidence>
<reference evidence="1 2" key="1">
    <citation type="journal article" date="2019" name="Commun. Biol.">
        <title>The bagworm genome reveals a unique fibroin gene that provides high tensile strength.</title>
        <authorList>
            <person name="Kono N."/>
            <person name="Nakamura H."/>
            <person name="Ohtoshi R."/>
            <person name="Tomita M."/>
            <person name="Numata K."/>
            <person name="Arakawa K."/>
        </authorList>
    </citation>
    <scope>NUCLEOTIDE SEQUENCE [LARGE SCALE GENOMIC DNA]</scope>
</reference>